<dbReference type="PANTHER" id="PTHR23271">
    <property type="entry name" value="HEPATOCELLULAR CARCINOMA-ASSOCIATED ANTIGEN 66"/>
    <property type="match status" value="1"/>
</dbReference>
<dbReference type="GO" id="GO:0030515">
    <property type="term" value="F:snoRNA binding"/>
    <property type="evidence" value="ECO:0007669"/>
    <property type="project" value="InterPro"/>
</dbReference>
<keyword evidence="3" id="KW-0698">rRNA processing</keyword>
<dbReference type="InterPro" id="IPR013949">
    <property type="entry name" value="Utp6"/>
</dbReference>
<dbReference type="InterPro" id="IPR056907">
    <property type="entry name" value="UTP6_C"/>
</dbReference>
<dbReference type="InterPro" id="IPR055347">
    <property type="entry name" value="UTP6_N"/>
</dbReference>
<keyword evidence="4" id="KW-0677">Repeat</keyword>
<dbReference type="GO" id="GO:0032040">
    <property type="term" value="C:small-subunit processome"/>
    <property type="evidence" value="ECO:0007669"/>
    <property type="project" value="TreeGrafter"/>
</dbReference>
<evidence type="ECO:0000313" key="8">
    <source>
        <dbReference type="EMBL" id="OXA55174.1"/>
    </source>
</evidence>
<dbReference type="InterPro" id="IPR011990">
    <property type="entry name" value="TPR-like_helical_dom_sf"/>
</dbReference>
<accession>A0A226EDF6</accession>
<dbReference type="GO" id="GO:0000462">
    <property type="term" value="P:maturation of SSU-rRNA from tricistronic rRNA transcript (SSU-rRNA, 5.8S rRNA, LSU-rRNA)"/>
    <property type="evidence" value="ECO:0007669"/>
    <property type="project" value="InterPro"/>
</dbReference>
<dbReference type="AlphaFoldDB" id="A0A226EDF6"/>
<dbReference type="EMBL" id="LNIX01000004">
    <property type="protein sequence ID" value="OXA55174.1"/>
    <property type="molecule type" value="Genomic_DNA"/>
</dbReference>
<keyword evidence="9" id="KW-1185">Reference proteome</keyword>
<comment type="similarity">
    <text evidence="2">Belongs to the UTP6 family.</text>
</comment>
<evidence type="ECO:0000259" key="7">
    <source>
        <dbReference type="Pfam" id="PF24892"/>
    </source>
</evidence>
<feature type="domain" description="U3 small nucleolar RNA-associated protein 6 N-terminal" evidence="6">
    <location>
        <begin position="16"/>
        <end position="91"/>
    </location>
</feature>
<keyword evidence="5" id="KW-0539">Nucleus</keyword>
<dbReference type="Pfam" id="PF08640">
    <property type="entry name" value="U3_assoc_6"/>
    <property type="match status" value="1"/>
</dbReference>
<evidence type="ECO:0000256" key="4">
    <source>
        <dbReference type="ARBA" id="ARBA00022737"/>
    </source>
</evidence>
<dbReference type="Proteomes" id="UP000198287">
    <property type="component" value="Unassembled WGS sequence"/>
</dbReference>
<evidence type="ECO:0000313" key="9">
    <source>
        <dbReference type="Proteomes" id="UP000198287"/>
    </source>
</evidence>
<dbReference type="OMA" id="PSIWVEY"/>
<proteinExistence type="inferred from homology"/>
<dbReference type="Gene3D" id="1.25.40.10">
    <property type="entry name" value="Tetratricopeptide repeat domain"/>
    <property type="match status" value="1"/>
</dbReference>
<evidence type="ECO:0000256" key="3">
    <source>
        <dbReference type="ARBA" id="ARBA00022552"/>
    </source>
</evidence>
<sequence>MAEFAELHTQEWEPIVSEINRLGLFSRAEIKKLVSNVHEKEYTMQKRTRTLDNVLDYVKFQTDLLEEIKKCREELEVFEKFEEIEQAIARRINSLFGSYTRIFSNEIRFWEEKLKFVIEQKWFSAAFTTYQDAIIHHGSRYPYLYEKASAFEWSRNPIKHIDSARRLLTDGIRLNQQNLDMYAWRFELEMKHASLLNNKIDNQEELNSETLNKYNTEIQNCLQASRLAFTGAIEFCLPQDGKVKLYDQFLQIASKYRFDAQSEFILGEMMKTCQDEVEYYGKLAEYNLEKGDFNGGLSELRKGIKMIDTSEMYGTVLAVLHKHLQNHPSTQGYETLHSILQSGIRNDKLSPESYLIWLDQCISWPFRKNGVEKTHMFSEDERMKVLKTAIEKYPDNLQFAIEMFKINAEKGLPLEADIERINKTALPQDNVDDWMFPILMIHVETNPSKQMRSCCQKFVNRSPKLFAKYLRYIHLKDGIAEVRDAYKSSNKVNDYEVMSTMADMEFRSLDHSLPLGEKYKRFRDIMEKACQLHGKANLEVWIDYIKYEKCLNNPDKVSEIFARALNSVPSNLKQELLLRRDRLITMN</sequence>
<evidence type="ECO:0000256" key="1">
    <source>
        <dbReference type="ARBA" id="ARBA00004604"/>
    </source>
</evidence>
<dbReference type="SUPFAM" id="SSF48452">
    <property type="entry name" value="TPR-like"/>
    <property type="match status" value="1"/>
</dbReference>
<protein>
    <submittedName>
        <fullName evidence="8">U3 small nucleolar RNA-associated protein 6</fullName>
    </submittedName>
</protein>
<comment type="caution">
    <text evidence="8">The sequence shown here is derived from an EMBL/GenBank/DDBJ whole genome shotgun (WGS) entry which is preliminary data.</text>
</comment>
<dbReference type="GO" id="GO:0034388">
    <property type="term" value="C:Pwp2p-containing subcomplex of 90S preribosome"/>
    <property type="evidence" value="ECO:0007669"/>
    <property type="project" value="TreeGrafter"/>
</dbReference>
<name>A0A226EDF6_FOLCA</name>
<gene>
    <name evidence="8" type="ORF">Fcan01_10043</name>
</gene>
<dbReference type="OrthoDB" id="28112at2759"/>
<reference evidence="8 9" key="1">
    <citation type="submission" date="2015-12" db="EMBL/GenBank/DDBJ databases">
        <title>The genome of Folsomia candida.</title>
        <authorList>
            <person name="Faddeeva A."/>
            <person name="Derks M.F."/>
            <person name="Anvar Y."/>
            <person name="Smit S."/>
            <person name="Van Straalen N."/>
            <person name="Roelofs D."/>
        </authorList>
    </citation>
    <scope>NUCLEOTIDE SEQUENCE [LARGE SCALE GENOMIC DNA]</scope>
    <source>
        <strain evidence="8 9">VU population</strain>
        <tissue evidence="8">Whole body</tissue>
    </source>
</reference>
<dbReference type="Pfam" id="PF24892">
    <property type="entry name" value="UTP6_C"/>
    <property type="match status" value="1"/>
</dbReference>
<feature type="domain" description="U3 small nucleolar RNA-associated protein 6 homolog C-terminal" evidence="7">
    <location>
        <begin position="302"/>
        <end position="565"/>
    </location>
</feature>
<dbReference type="SMART" id="SM00386">
    <property type="entry name" value="HAT"/>
    <property type="match status" value="2"/>
</dbReference>
<dbReference type="STRING" id="158441.A0A226EDF6"/>
<comment type="subcellular location">
    <subcellularLocation>
        <location evidence="1">Nucleus</location>
        <location evidence="1">Nucleolus</location>
    </subcellularLocation>
</comment>
<dbReference type="InterPro" id="IPR003107">
    <property type="entry name" value="HAT"/>
</dbReference>
<evidence type="ECO:0000259" key="6">
    <source>
        <dbReference type="Pfam" id="PF08640"/>
    </source>
</evidence>
<evidence type="ECO:0000256" key="5">
    <source>
        <dbReference type="ARBA" id="ARBA00023242"/>
    </source>
</evidence>
<evidence type="ECO:0000256" key="2">
    <source>
        <dbReference type="ARBA" id="ARBA00010734"/>
    </source>
</evidence>
<organism evidence="8 9">
    <name type="scientific">Folsomia candida</name>
    <name type="common">Springtail</name>
    <dbReference type="NCBI Taxonomy" id="158441"/>
    <lineage>
        <taxon>Eukaryota</taxon>
        <taxon>Metazoa</taxon>
        <taxon>Ecdysozoa</taxon>
        <taxon>Arthropoda</taxon>
        <taxon>Hexapoda</taxon>
        <taxon>Collembola</taxon>
        <taxon>Entomobryomorpha</taxon>
        <taxon>Isotomoidea</taxon>
        <taxon>Isotomidae</taxon>
        <taxon>Proisotominae</taxon>
        <taxon>Folsomia</taxon>
    </lineage>
</organism>
<dbReference type="PANTHER" id="PTHR23271:SF1">
    <property type="entry name" value="U3 SMALL NUCLEOLAR RNA-ASSOCIATED PROTEIN 6 HOMOLOG"/>
    <property type="match status" value="1"/>
</dbReference>